<comment type="caution">
    <text evidence="7">The sequence shown here is derived from an EMBL/GenBank/DDBJ whole genome shotgun (WGS) entry which is preliminary data.</text>
</comment>
<sequence length="455" mass="51058">MVVVLIACALGAAWGFVPPFHPPQRCLVKTEALKANDPKESRPRQRPKPKKPPMRRIDPALAMTPVPLVPDINGNWEAVVSDLWLEIENTCKLTELKRPDSDLSRFRKFCDNYRTQRGTLTGPAGRAVSAQTRLLDVDDASPAVMDLDNFKFARRLATRMLPVILEEFDAAMESGRLNNSWSRDEIMAVREELWDGPPRPRDDDDDEEDVGTTAAATPTDGSDDQKKEGTPVAVAAAVESETPAEAAPLDPPPPPPPPLTEVWSQLQLHQTSPLAIGVLRFPRTMRLLDKFKAIRPPPRNVIVGRLPPGTKTAPRSDLQNFALTFQMPIKGCDGASSGIIVGDTKVPWKVGEPVVFDPTFSYSMYNDGPEDAYVLHVDFWHPDVTEDERQLLAYFWMLWQQDKRVSEFHPSTRSKFTRRVNFRKEVARKEREERKKKLKRSGDKKDGGGGSIARK</sequence>
<feature type="compositionally biased region" description="Basic and acidic residues" evidence="4">
    <location>
        <begin position="428"/>
        <end position="447"/>
    </location>
</feature>
<evidence type="ECO:0000256" key="2">
    <source>
        <dbReference type="ARBA" id="ARBA00022964"/>
    </source>
</evidence>
<feature type="region of interest" description="Disordered" evidence="4">
    <location>
        <begin position="428"/>
        <end position="455"/>
    </location>
</feature>
<keyword evidence="2" id="KW-0223">Dioxygenase</keyword>
<feature type="compositionally biased region" description="Pro residues" evidence="4">
    <location>
        <begin position="249"/>
        <end position="259"/>
    </location>
</feature>
<evidence type="ECO:0000259" key="6">
    <source>
        <dbReference type="Pfam" id="PF05118"/>
    </source>
</evidence>
<feature type="signal peptide" evidence="5">
    <location>
        <begin position="1"/>
        <end position="15"/>
    </location>
</feature>
<dbReference type="Pfam" id="PF05118">
    <property type="entry name" value="Asp_Arg_Hydrox"/>
    <property type="match status" value="1"/>
</dbReference>
<keyword evidence="3" id="KW-0560">Oxidoreductase</keyword>
<dbReference type="PANTHER" id="PTHR46332:SF5">
    <property type="entry name" value="ASPARTATE BETA-HYDROXYLASE DOMAIN CONTAINING 2"/>
    <property type="match status" value="1"/>
</dbReference>
<gene>
    <name evidence="7" type="ORF">CTAYLR_003624</name>
</gene>
<reference evidence="7" key="1">
    <citation type="submission" date="2023-01" db="EMBL/GenBank/DDBJ databases">
        <title>Metagenome sequencing of chrysophaentin producing Chrysophaeum taylorii.</title>
        <authorList>
            <person name="Davison J."/>
            <person name="Bewley C."/>
        </authorList>
    </citation>
    <scope>NUCLEOTIDE SEQUENCE</scope>
    <source>
        <strain evidence="7">NIES-1699</strain>
    </source>
</reference>
<protein>
    <recommendedName>
        <fullName evidence="6">Aspartyl/asparaginy/proline hydroxylase domain-containing protein</fullName>
    </recommendedName>
</protein>
<dbReference type="AlphaFoldDB" id="A0AAD7UCF4"/>
<dbReference type="Gene3D" id="2.60.120.330">
    <property type="entry name" value="B-lactam Antibiotic, Isopenicillin N Synthase, Chain"/>
    <property type="match status" value="1"/>
</dbReference>
<feature type="domain" description="Aspartyl/asparaginy/proline hydroxylase" evidence="6">
    <location>
        <begin position="263"/>
        <end position="382"/>
    </location>
</feature>
<proteinExistence type="inferred from homology"/>
<name>A0AAD7UCF4_9STRA</name>
<evidence type="ECO:0000313" key="8">
    <source>
        <dbReference type="Proteomes" id="UP001230188"/>
    </source>
</evidence>
<feature type="compositionally biased region" description="Basic and acidic residues" evidence="4">
    <location>
        <begin position="191"/>
        <end position="202"/>
    </location>
</feature>
<organism evidence="7 8">
    <name type="scientific">Chrysophaeum taylorii</name>
    <dbReference type="NCBI Taxonomy" id="2483200"/>
    <lineage>
        <taxon>Eukaryota</taxon>
        <taxon>Sar</taxon>
        <taxon>Stramenopiles</taxon>
        <taxon>Ochrophyta</taxon>
        <taxon>Pelagophyceae</taxon>
        <taxon>Pelagomonadales</taxon>
        <taxon>Pelagomonadaceae</taxon>
        <taxon>Chrysophaeum</taxon>
    </lineage>
</organism>
<evidence type="ECO:0000313" key="7">
    <source>
        <dbReference type="EMBL" id="KAJ8602246.1"/>
    </source>
</evidence>
<dbReference type="PANTHER" id="PTHR46332">
    <property type="entry name" value="ASPARTATE BETA-HYDROXYLASE DOMAIN-CONTAINING PROTEIN 2"/>
    <property type="match status" value="1"/>
</dbReference>
<dbReference type="InterPro" id="IPR007803">
    <property type="entry name" value="Asp/Arg/Pro-Hydrxlase"/>
</dbReference>
<evidence type="ECO:0000256" key="3">
    <source>
        <dbReference type="ARBA" id="ARBA00023002"/>
    </source>
</evidence>
<feature type="chain" id="PRO_5042225240" description="Aspartyl/asparaginy/proline hydroxylase domain-containing protein" evidence="5">
    <location>
        <begin position="16"/>
        <end position="455"/>
    </location>
</feature>
<keyword evidence="8" id="KW-1185">Reference proteome</keyword>
<feature type="region of interest" description="Disordered" evidence="4">
    <location>
        <begin position="191"/>
        <end position="261"/>
    </location>
</feature>
<feature type="compositionally biased region" description="Basic and acidic residues" evidence="4">
    <location>
        <begin position="31"/>
        <end position="43"/>
    </location>
</feature>
<evidence type="ECO:0000256" key="4">
    <source>
        <dbReference type="SAM" id="MobiDB-lite"/>
    </source>
</evidence>
<feature type="region of interest" description="Disordered" evidence="4">
    <location>
        <begin position="31"/>
        <end position="58"/>
    </location>
</feature>
<keyword evidence="5" id="KW-0732">Signal</keyword>
<comment type="similarity">
    <text evidence="1">Belongs to the aspartyl/asparaginyl beta-hydroxylase family.</text>
</comment>
<dbReference type="GO" id="GO:0051213">
    <property type="term" value="F:dioxygenase activity"/>
    <property type="evidence" value="ECO:0007669"/>
    <property type="project" value="UniProtKB-KW"/>
</dbReference>
<feature type="compositionally biased region" description="Basic residues" evidence="4">
    <location>
        <begin position="44"/>
        <end position="54"/>
    </location>
</feature>
<dbReference type="GO" id="GO:0016020">
    <property type="term" value="C:membrane"/>
    <property type="evidence" value="ECO:0007669"/>
    <property type="project" value="TreeGrafter"/>
</dbReference>
<dbReference type="InterPro" id="IPR027443">
    <property type="entry name" value="IPNS-like_sf"/>
</dbReference>
<dbReference type="EMBL" id="JAQMWT010000388">
    <property type="protein sequence ID" value="KAJ8602246.1"/>
    <property type="molecule type" value="Genomic_DNA"/>
</dbReference>
<dbReference type="InterPro" id="IPR051821">
    <property type="entry name" value="Asp/Asn_beta-hydroxylase"/>
</dbReference>
<accession>A0AAD7UCF4</accession>
<evidence type="ECO:0000256" key="5">
    <source>
        <dbReference type="SAM" id="SignalP"/>
    </source>
</evidence>
<evidence type="ECO:0000256" key="1">
    <source>
        <dbReference type="ARBA" id="ARBA00007730"/>
    </source>
</evidence>
<dbReference type="Proteomes" id="UP001230188">
    <property type="component" value="Unassembled WGS sequence"/>
</dbReference>